<evidence type="ECO:0000256" key="1">
    <source>
        <dbReference type="ARBA" id="ARBA00004141"/>
    </source>
</evidence>
<dbReference type="GO" id="GO:0016247">
    <property type="term" value="F:channel regulator activity"/>
    <property type="evidence" value="ECO:0007669"/>
    <property type="project" value="TreeGrafter"/>
</dbReference>
<protein>
    <submittedName>
        <fullName evidence="7">Uncharacterized protein</fullName>
    </submittedName>
</protein>
<keyword evidence="6" id="KW-1185">Reference proteome</keyword>
<evidence type="ECO:0000313" key="7">
    <source>
        <dbReference type="WBParaSite" id="TMUE_2000008507.1"/>
    </source>
</evidence>
<feature type="transmembrane region" description="Helical" evidence="5">
    <location>
        <begin position="184"/>
        <end position="205"/>
    </location>
</feature>
<dbReference type="AlphaFoldDB" id="A0A5S6QNS2"/>
<dbReference type="STRING" id="70415.A0A5S6QNS2"/>
<dbReference type="PANTHER" id="PTHR12107:SF6">
    <property type="entry name" value="STARGAZIN (MAMMALIAN CALCIUM CHANNEL) HOMOLOG"/>
    <property type="match status" value="1"/>
</dbReference>
<proteinExistence type="predicted"/>
<dbReference type="GO" id="GO:0051968">
    <property type="term" value="P:positive regulation of synaptic transmission, glutamatergic"/>
    <property type="evidence" value="ECO:0007669"/>
    <property type="project" value="TreeGrafter"/>
</dbReference>
<dbReference type="GO" id="GO:0005245">
    <property type="term" value="F:voltage-gated calcium channel activity"/>
    <property type="evidence" value="ECO:0007669"/>
    <property type="project" value="TreeGrafter"/>
</dbReference>
<dbReference type="GO" id="GO:0098943">
    <property type="term" value="P:neurotransmitter receptor transport, postsynaptic endosome to lysosome"/>
    <property type="evidence" value="ECO:0007669"/>
    <property type="project" value="TreeGrafter"/>
</dbReference>
<dbReference type="WBParaSite" id="TMUE_2000008507.1">
    <property type="protein sequence ID" value="TMUE_2000008507.1"/>
    <property type="gene ID" value="WBGene00293078"/>
</dbReference>
<sequence>MGLQEVNPLKERGTLLTRNLSTGSFVDSIVYMKCTRRSLALFNFFLVTLVMVALLFALCLDYWVYTVEPRMVNLTDEFGELKELLFHFHLGYWRICRQAIVDPEGNLTAAEQRYLENDKSVQFTCLHKLSTPEEDDLTSFSIAGGAIGSRMLLMLFLHFTALLLTSVGFIFAVNGYLHSNKKCITAAVVHVMAGILLSICIMQFICIVDDEMNTRLKPTSEGEPSKYKSYYGSCFLLTAMSFVLLQLCALNELNIFLELFSSSEEKVKIVPGLSRLLQKSTARLKPLFFIPDESELASQLHLNPDGPSWKN</sequence>
<accession>A0A5S6QNS2</accession>
<evidence type="ECO:0000313" key="6">
    <source>
        <dbReference type="Proteomes" id="UP000046395"/>
    </source>
</evidence>
<dbReference type="PANTHER" id="PTHR12107">
    <property type="entry name" value="VOLTAGE-DEPENDENT CALCIUM CHANNEL GAMMA SUBUNIT"/>
    <property type="match status" value="1"/>
</dbReference>
<keyword evidence="3 5" id="KW-1133">Transmembrane helix</keyword>
<evidence type="ECO:0000256" key="3">
    <source>
        <dbReference type="ARBA" id="ARBA00022989"/>
    </source>
</evidence>
<dbReference type="Pfam" id="PF13903">
    <property type="entry name" value="Claudin_2"/>
    <property type="match status" value="1"/>
</dbReference>
<feature type="transmembrane region" description="Helical" evidence="5">
    <location>
        <begin position="155"/>
        <end position="177"/>
    </location>
</feature>
<evidence type="ECO:0000256" key="4">
    <source>
        <dbReference type="ARBA" id="ARBA00023136"/>
    </source>
</evidence>
<dbReference type="Proteomes" id="UP000046395">
    <property type="component" value="Unassembled WGS sequence"/>
</dbReference>
<reference evidence="7" key="1">
    <citation type="submission" date="2019-12" db="UniProtKB">
        <authorList>
            <consortium name="WormBaseParasite"/>
        </authorList>
    </citation>
    <scope>IDENTIFICATION</scope>
</reference>
<keyword evidence="4 5" id="KW-0472">Membrane</keyword>
<evidence type="ECO:0000256" key="5">
    <source>
        <dbReference type="SAM" id="Phobius"/>
    </source>
</evidence>
<dbReference type="GO" id="GO:0098839">
    <property type="term" value="C:postsynaptic density membrane"/>
    <property type="evidence" value="ECO:0007669"/>
    <property type="project" value="TreeGrafter"/>
</dbReference>
<comment type="subcellular location">
    <subcellularLocation>
        <location evidence="1">Membrane</location>
        <topology evidence="1">Multi-pass membrane protein</topology>
    </subcellularLocation>
</comment>
<dbReference type="GO" id="GO:0032281">
    <property type="term" value="C:AMPA glutamate receptor complex"/>
    <property type="evidence" value="ECO:0007669"/>
    <property type="project" value="TreeGrafter"/>
</dbReference>
<feature type="transmembrane region" description="Helical" evidence="5">
    <location>
        <begin position="41"/>
        <end position="65"/>
    </location>
</feature>
<dbReference type="InterPro" id="IPR051072">
    <property type="entry name" value="CACNG_subunit"/>
</dbReference>
<dbReference type="GO" id="GO:0019226">
    <property type="term" value="P:transmission of nerve impulse"/>
    <property type="evidence" value="ECO:0007669"/>
    <property type="project" value="TreeGrafter"/>
</dbReference>
<dbReference type="InterPro" id="IPR004031">
    <property type="entry name" value="PMP22/EMP/MP20/Claudin"/>
</dbReference>
<feature type="transmembrane region" description="Helical" evidence="5">
    <location>
        <begin position="230"/>
        <end position="250"/>
    </location>
</feature>
<evidence type="ECO:0000256" key="2">
    <source>
        <dbReference type="ARBA" id="ARBA00022692"/>
    </source>
</evidence>
<keyword evidence="2 5" id="KW-0812">Transmembrane</keyword>
<dbReference type="Gene3D" id="1.20.140.150">
    <property type="match status" value="1"/>
</dbReference>
<organism evidence="6 7">
    <name type="scientific">Trichuris muris</name>
    <name type="common">Mouse whipworm</name>
    <dbReference type="NCBI Taxonomy" id="70415"/>
    <lineage>
        <taxon>Eukaryota</taxon>
        <taxon>Metazoa</taxon>
        <taxon>Ecdysozoa</taxon>
        <taxon>Nematoda</taxon>
        <taxon>Enoplea</taxon>
        <taxon>Dorylaimia</taxon>
        <taxon>Trichinellida</taxon>
        <taxon>Trichuridae</taxon>
        <taxon>Trichuris</taxon>
    </lineage>
</organism>
<dbReference type="GO" id="GO:0098970">
    <property type="term" value="P:postsynaptic neurotransmitter receptor diffusion trapping"/>
    <property type="evidence" value="ECO:0007669"/>
    <property type="project" value="TreeGrafter"/>
</dbReference>
<dbReference type="GO" id="GO:0099590">
    <property type="term" value="P:neurotransmitter receptor internalization"/>
    <property type="evidence" value="ECO:0007669"/>
    <property type="project" value="TreeGrafter"/>
</dbReference>
<name>A0A5S6QNS2_TRIMR</name>